<accession>A0A560GT68</accession>
<comment type="caution">
    <text evidence="2">The sequence shown here is derived from an EMBL/GenBank/DDBJ whole genome shotgun (WGS) entry which is preliminary data.</text>
</comment>
<reference evidence="2 3" key="1">
    <citation type="submission" date="2019-06" db="EMBL/GenBank/DDBJ databases">
        <title>Genomic Encyclopedia of Type Strains, Phase IV (KMG-V): Genome sequencing to study the core and pangenomes of soil and plant-associated prokaryotes.</title>
        <authorList>
            <person name="Whitman W."/>
        </authorList>
    </citation>
    <scope>NUCLEOTIDE SEQUENCE [LARGE SCALE GENOMIC DNA]</scope>
    <source>
        <strain evidence="2 3">BR 11622</strain>
    </source>
</reference>
<feature type="signal peptide" evidence="1">
    <location>
        <begin position="1"/>
        <end position="31"/>
    </location>
</feature>
<keyword evidence="1" id="KW-0732">Signal</keyword>
<feature type="chain" id="PRO_5021853863" description="Secreted protein" evidence="1">
    <location>
        <begin position="32"/>
        <end position="134"/>
    </location>
</feature>
<dbReference type="EMBL" id="VITR01000015">
    <property type="protein sequence ID" value="TWB37233.1"/>
    <property type="molecule type" value="Genomic_DNA"/>
</dbReference>
<evidence type="ECO:0000256" key="1">
    <source>
        <dbReference type="SAM" id="SignalP"/>
    </source>
</evidence>
<dbReference type="AlphaFoldDB" id="A0A560GT68"/>
<organism evidence="2 3">
    <name type="scientific">Nitrospirillum amazonense</name>
    <dbReference type="NCBI Taxonomy" id="28077"/>
    <lineage>
        <taxon>Bacteria</taxon>
        <taxon>Pseudomonadati</taxon>
        <taxon>Pseudomonadota</taxon>
        <taxon>Alphaproteobacteria</taxon>
        <taxon>Rhodospirillales</taxon>
        <taxon>Azospirillaceae</taxon>
        <taxon>Nitrospirillum</taxon>
    </lineage>
</organism>
<evidence type="ECO:0000313" key="3">
    <source>
        <dbReference type="Proteomes" id="UP000315751"/>
    </source>
</evidence>
<dbReference type="RefSeq" id="WP_211102252.1">
    <property type="nucleotide sequence ID" value="NZ_VITR01000015.1"/>
</dbReference>
<evidence type="ECO:0000313" key="2">
    <source>
        <dbReference type="EMBL" id="TWB37233.1"/>
    </source>
</evidence>
<protein>
    <recommendedName>
        <fullName evidence="4">Secreted protein</fullName>
    </recommendedName>
</protein>
<proteinExistence type="predicted"/>
<dbReference type="Proteomes" id="UP000315751">
    <property type="component" value="Unassembled WGS sequence"/>
</dbReference>
<evidence type="ECO:0008006" key="4">
    <source>
        <dbReference type="Google" id="ProtNLM"/>
    </source>
</evidence>
<sequence>MVRLSRIRVLRRLLVMTAAAGLAIMPMATGAAESKAKGDHHPRYDYPTAVRADYVIGCLASNGFKHELLGKCACGIDTIADMMPYDDYEKADTILRMQQGGLGDRGAMFRDTPIAKDEVEKLRRAQAEVNLRCT</sequence>
<name>A0A560GT68_9PROT</name>
<gene>
    <name evidence="2" type="ORF">FBZ90_11546</name>
</gene>
<keyword evidence="3" id="KW-1185">Reference proteome</keyword>